<reference evidence="2" key="1">
    <citation type="submission" date="2016-10" db="EMBL/GenBank/DDBJ databases">
        <authorList>
            <person name="Varghese N."/>
            <person name="Submissions S."/>
        </authorList>
    </citation>
    <scope>NUCLEOTIDE SEQUENCE [LARGE SCALE GENOMIC DNA]</scope>
    <source>
        <strain evidence="2">DSM 25811 / CCM 8410 / LMG 26954 / E90</strain>
    </source>
</reference>
<dbReference type="STRING" id="1285928.SAMN04487894_103376"/>
<dbReference type="AlphaFoldDB" id="A0A1G6NRR8"/>
<dbReference type="Pfam" id="PF18939">
    <property type="entry name" value="DUF5686"/>
    <property type="match status" value="2"/>
</dbReference>
<keyword evidence="2" id="KW-1185">Reference proteome</keyword>
<organism evidence="1 2">
    <name type="scientific">Niabella drilacis (strain DSM 25811 / CCM 8410 / CCUG 62505 / LMG 26954 / E90)</name>
    <dbReference type="NCBI Taxonomy" id="1285928"/>
    <lineage>
        <taxon>Bacteria</taxon>
        <taxon>Pseudomonadati</taxon>
        <taxon>Bacteroidota</taxon>
        <taxon>Chitinophagia</taxon>
        <taxon>Chitinophagales</taxon>
        <taxon>Chitinophagaceae</taxon>
        <taxon>Niabella</taxon>
    </lineage>
</organism>
<dbReference type="SUPFAM" id="SSF49464">
    <property type="entry name" value="Carboxypeptidase regulatory domain-like"/>
    <property type="match status" value="1"/>
</dbReference>
<dbReference type="RefSeq" id="WP_090389540.1">
    <property type="nucleotide sequence ID" value="NZ_FMZO01000003.1"/>
</dbReference>
<sequence length="819" mass="94391">MMRWVLMCWIVLLQGPLWAQSGLSGVVRDQHSEELIPFVSFQFKNTGSGFIADSAGNFHFSGDQWPSDTVEISNVGYETKIFPVSILKKMAVIYLEPKTYDNGVVVRAKVDMGLWLWKNIVKHKPENDRFRRFDNFYYELYNKLEMDLKNIKSIQKIAGIKPFRPMNELISKNLDSSEGVKVLPTYLTESISDYYFQKKPLRRREEIKGVNTNGIRNESMVKFLGGMDQVINVYNDFINVFNKEFISPISSNGDFYYKYSLSDTQRIGGIKYYHLVFIPRRQGMNTFEGDCWVEGGSFAVQKMNLRLDKKADINFLERLSLIQEYKKINDSTWFIAKDKLVVDFSPFNNRVPGIIGRKTSTYQHVLVNDSAVSNRLLQNKIQEEILVKAGSGQKDRMYWDSARHEGLSATEMGIIRMMDTIVNAAPFQKITRQVGFLATGYINIGNVELGSAYNWFTGNAWEGFRTRFDIASNKHFNKKFRWHTYLAYGFGDKKLKGEGELFYLPKKDPRQYWYLEYKKDLDFGQVYFGEITSDNIFAFAIRKPNIPLKFIGLEKWQFEFFNETRGGFSTLLGLNSRTYTPLKNLVPADSFGTGSHALKAVEVSLRLRYAFQEKFIESHFYRTSLGSPYPIVEATVSKGVAGLFGGRYNYTKIQGSVSDNIKTPPFGIISYQAYGGKTFGVLPYTFLNVAPGNELYYYNKYAFNMMNRYEFIHDQFLGINFEHNIGNGIFKAIPALKFRQFYTVKALWGSLSEANKVLNFKEGHNFQSLDGKTYLEVGTGIDNILHFLRVDFIWRLLPKDALRSSTEKFGVFGSIRLNL</sequence>
<dbReference type="EMBL" id="FMZO01000003">
    <property type="protein sequence ID" value="SDC70662.1"/>
    <property type="molecule type" value="Genomic_DNA"/>
</dbReference>
<name>A0A1G6NRR8_NIADE</name>
<dbReference type="OrthoDB" id="983143at2"/>
<proteinExistence type="predicted"/>
<evidence type="ECO:0000313" key="1">
    <source>
        <dbReference type="EMBL" id="SDC70662.1"/>
    </source>
</evidence>
<dbReference type="Pfam" id="PF13715">
    <property type="entry name" value="CarbopepD_reg_2"/>
    <property type="match status" value="1"/>
</dbReference>
<accession>A0A1G6NRR8</accession>
<dbReference type="InterPro" id="IPR043741">
    <property type="entry name" value="DUF5686"/>
</dbReference>
<protein>
    <submittedName>
        <fullName evidence="1">CarboxypepD_reg-like domain-containing protein</fullName>
    </submittedName>
</protein>
<evidence type="ECO:0000313" key="2">
    <source>
        <dbReference type="Proteomes" id="UP000198757"/>
    </source>
</evidence>
<gene>
    <name evidence="1" type="ORF">SAMN04487894_103376</name>
</gene>
<dbReference type="InterPro" id="IPR008969">
    <property type="entry name" value="CarboxyPept-like_regulatory"/>
</dbReference>
<dbReference type="Proteomes" id="UP000198757">
    <property type="component" value="Unassembled WGS sequence"/>
</dbReference>